<dbReference type="EMBL" id="CAVMBE010000055">
    <property type="protein sequence ID" value="CAK4031936.1"/>
    <property type="molecule type" value="Genomic_DNA"/>
</dbReference>
<name>A0AAI8Z3R9_9PEZI</name>
<keyword evidence="6" id="KW-0325">Glycoprotein</keyword>
<evidence type="ECO:0000256" key="6">
    <source>
        <dbReference type="ARBA" id="ARBA00022622"/>
    </source>
</evidence>
<keyword evidence="6" id="KW-0336">GPI-anchor</keyword>
<organism evidence="19 20">
    <name type="scientific">Lecanosticta acicola</name>
    <dbReference type="NCBI Taxonomy" id="111012"/>
    <lineage>
        <taxon>Eukaryota</taxon>
        <taxon>Fungi</taxon>
        <taxon>Dikarya</taxon>
        <taxon>Ascomycota</taxon>
        <taxon>Pezizomycotina</taxon>
        <taxon>Dothideomycetes</taxon>
        <taxon>Dothideomycetidae</taxon>
        <taxon>Mycosphaerellales</taxon>
        <taxon>Mycosphaerellaceae</taxon>
        <taxon>Lecanosticta</taxon>
    </lineage>
</organism>
<comment type="subcellular location">
    <subcellularLocation>
        <location evidence="2">Membrane</location>
        <topology evidence="2">Lipid-anchor</topology>
        <topology evidence="2">GPI-anchor</topology>
    </subcellularLocation>
    <subcellularLocation>
        <location evidence="1">Membrane</location>
        <topology evidence="1">Multi-pass membrane protein</topology>
    </subcellularLocation>
    <subcellularLocation>
        <location evidence="3">Secreted</location>
    </subcellularLocation>
</comment>
<comment type="caution">
    <text evidence="19">The sequence shown here is derived from an EMBL/GenBank/DDBJ whole genome shotgun (WGS) entry which is preliminary data.</text>
</comment>
<evidence type="ECO:0000256" key="11">
    <source>
        <dbReference type="ARBA" id="ARBA00023157"/>
    </source>
</evidence>
<keyword evidence="8 17" id="KW-0732">Signal</keyword>
<evidence type="ECO:0000256" key="7">
    <source>
        <dbReference type="ARBA" id="ARBA00022692"/>
    </source>
</evidence>
<sequence>MATLSLFTTVVLLLVLGSWTQATTTDIHVAKRQTEWDLSECATRCLTALIPSSGCEATGLECLCAAQDIQADVTDCVQANCTVIEALETKRVQDTTLCPQPIRNQAGITQDINGALFGIAAAAVVARLLSRLPFVGGSGFGWDDYTILLSLALLVPLDVLLHLMTLHGLGQDIWMVPPSNITTVLYYFWIDEFLYTFILATTKISILLLYIRMWPDTDSQKFRNACLTLIVILATYSITMNVVLAAGCAPISYSWTRWDGQHKGHCISSRAQIFATASLNIIFGLLVFLFPLPKLVKLSFSSTRKKYTLCLTFLVGLVVTICIVVRLQYLTVWGDSANLTRSYNPIAIWSNLECNLSVICACVPALAGLAQRLWAYLFGGSRSSSYGSGSHSDRKYGLRVRSQSSSSWDRQLGGGAHTPTAKKG</sequence>
<dbReference type="PANTHER" id="PTHR33048">
    <property type="entry name" value="PTH11-LIKE INTEGRAL MEMBRANE PROTEIN (AFU_ORTHOLOGUE AFUA_5G11245)"/>
    <property type="match status" value="1"/>
</dbReference>
<dbReference type="GO" id="GO:0005576">
    <property type="term" value="C:extracellular region"/>
    <property type="evidence" value="ECO:0007669"/>
    <property type="project" value="UniProtKB-SubCell"/>
</dbReference>
<dbReference type="InterPro" id="IPR052337">
    <property type="entry name" value="SAT4-like"/>
</dbReference>
<evidence type="ECO:0000256" key="4">
    <source>
        <dbReference type="ARBA" id="ARBA00010031"/>
    </source>
</evidence>
<evidence type="ECO:0000256" key="13">
    <source>
        <dbReference type="ARBA" id="ARBA00038359"/>
    </source>
</evidence>
<evidence type="ECO:0000256" key="2">
    <source>
        <dbReference type="ARBA" id="ARBA00004589"/>
    </source>
</evidence>
<feature type="disulfide bond" evidence="14">
    <location>
        <begin position="41"/>
        <end position="81"/>
    </location>
</feature>
<evidence type="ECO:0000313" key="20">
    <source>
        <dbReference type="Proteomes" id="UP001296104"/>
    </source>
</evidence>
<protein>
    <recommendedName>
        <fullName evidence="18">CFEM domain-containing protein</fullName>
    </recommendedName>
</protein>
<evidence type="ECO:0000256" key="8">
    <source>
        <dbReference type="ARBA" id="ARBA00022729"/>
    </source>
</evidence>
<dbReference type="PROSITE" id="PS52012">
    <property type="entry name" value="CFEM"/>
    <property type="match status" value="1"/>
</dbReference>
<evidence type="ECO:0000256" key="10">
    <source>
        <dbReference type="ARBA" id="ARBA00023136"/>
    </source>
</evidence>
<dbReference type="Proteomes" id="UP001296104">
    <property type="component" value="Unassembled WGS sequence"/>
</dbReference>
<evidence type="ECO:0000256" key="3">
    <source>
        <dbReference type="ARBA" id="ARBA00004613"/>
    </source>
</evidence>
<feature type="transmembrane region" description="Helical" evidence="16">
    <location>
        <begin position="307"/>
        <end position="327"/>
    </location>
</feature>
<keyword evidence="11 14" id="KW-1015">Disulfide bond</keyword>
<feature type="transmembrane region" description="Helical" evidence="16">
    <location>
        <begin position="142"/>
        <end position="164"/>
    </location>
</feature>
<keyword evidence="7 16" id="KW-0812">Transmembrane</keyword>
<keyword evidence="20" id="KW-1185">Reference proteome</keyword>
<feature type="transmembrane region" description="Helical" evidence="16">
    <location>
        <begin position="347"/>
        <end position="369"/>
    </location>
</feature>
<evidence type="ECO:0000259" key="18">
    <source>
        <dbReference type="PROSITE" id="PS52012"/>
    </source>
</evidence>
<comment type="similarity">
    <text evidence="13">Belongs to the SAT4 family.</text>
</comment>
<evidence type="ECO:0000256" key="12">
    <source>
        <dbReference type="ARBA" id="ARBA00023288"/>
    </source>
</evidence>
<feature type="region of interest" description="Disordered" evidence="15">
    <location>
        <begin position="383"/>
        <end position="424"/>
    </location>
</feature>
<keyword evidence="5" id="KW-0964">Secreted</keyword>
<dbReference type="Pfam" id="PF20684">
    <property type="entry name" value="Fung_rhodopsin"/>
    <property type="match status" value="1"/>
</dbReference>
<dbReference type="AlphaFoldDB" id="A0AAI8Z3R9"/>
<feature type="signal peptide" evidence="17">
    <location>
        <begin position="1"/>
        <end position="22"/>
    </location>
</feature>
<dbReference type="PANTHER" id="PTHR33048:SF47">
    <property type="entry name" value="INTEGRAL MEMBRANE PROTEIN-RELATED"/>
    <property type="match status" value="1"/>
</dbReference>
<proteinExistence type="inferred from homology"/>
<feature type="transmembrane region" description="Helical" evidence="16">
    <location>
        <begin position="225"/>
        <end position="253"/>
    </location>
</feature>
<feature type="transmembrane region" description="Helical" evidence="16">
    <location>
        <begin position="112"/>
        <end position="130"/>
    </location>
</feature>
<evidence type="ECO:0000256" key="15">
    <source>
        <dbReference type="SAM" id="MobiDB-lite"/>
    </source>
</evidence>
<dbReference type="InterPro" id="IPR049326">
    <property type="entry name" value="Rhodopsin_dom_fungi"/>
</dbReference>
<dbReference type="Pfam" id="PF05730">
    <property type="entry name" value="CFEM"/>
    <property type="match status" value="1"/>
</dbReference>
<comment type="caution">
    <text evidence="14">Lacks conserved residue(s) required for the propagation of feature annotation.</text>
</comment>
<evidence type="ECO:0000256" key="5">
    <source>
        <dbReference type="ARBA" id="ARBA00022525"/>
    </source>
</evidence>
<keyword evidence="10 16" id="KW-0472">Membrane</keyword>
<feature type="transmembrane region" description="Helical" evidence="16">
    <location>
        <begin position="184"/>
        <end position="213"/>
    </location>
</feature>
<keyword evidence="12" id="KW-0449">Lipoprotein</keyword>
<feature type="domain" description="CFEM" evidence="18">
    <location>
        <begin position="13"/>
        <end position="123"/>
    </location>
</feature>
<dbReference type="GO" id="GO:0098552">
    <property type="term" value="C:side of membrane"/>
    <property type="evidence" value="ECO:0007669"/>
    <property type="project" value="UniProtKB-KW"/>
</dbReference>
<keyword evidence="9 16" id="KW-1133">Transmembrane helix</keyword>
<evidence type="ECO:0000256" key="17">
    <source>
        <dbReference type="SAM" id="SignalP"/>
    </source>
</evidence>
<evidence type="ECO:0000313" key="19">
    <source>
        <dbReference type="EMBL" id="CAK4031936.1"/>
    </source>
</evidence>
<feature type="disulfide bond" evidence="14">
    <location>
        <begin position="55"/>
        <end position="62"/>
    </location>
</feature>
<feature type="chain" id="PRO_5042606597" description="CFEM domain-containing protein" evidence="17">
    <location>
        <begin position="23"/>
        <end position="424"/>
    </location>
</feature>
<evidence type="ECO:0000256" key="14">
    <source>
        <dbReference type="PROSITE-ProRule" id="PRU01356"/>
    </source>
</evidence>
<evidence type="ECO:0000256" key="1">
    <source>
        <dbReference type="ARBA" id="ARBA00004141"/>
    </source>
</evidence>
<feature type="disulfide bond" evidence="14">
    <location>
        <begin position="45"/>
        <end position="76"/>
    </location>
</feature>
<dbReference type="InterPro" id="IPR008427">
    <property type="entry name" value="Extracellular_membr_CFEM_dom"/>
</dbReference>
<feature type="transmembrane region" description="Helical" evidence="16">
    <location>
        <begin position="273"/>
        <end position="295"/>
    </location>
</feature>
<evidence type="ECO:0000256" key="9">
    <source>
        <dbReference type="ARBA" id="ARBA00022989"/>
    </source>
</evidence>
<comment type="similarity">
    <text evidence="4">Belongs to the RBT5 family.</text>
</comment>
<evidence type="ECO:0000256" key="16">
    <source>
        <dbReference type="SAM" id="Phobius"/>
    </source>
</evidence>
<accession>A0AAI8Z3R9</accession>
<reference evidence="19" key="1">
    <citation type="submission" date="2023-11" db="EMBL/GenBank/DDBJ databases">
        <authorList>
            <person name="Alioto T."/>
            <person name="Alioto T."/>
            <person name="Gomez Garrido J."/>
        </authorList>
    </citation>
    <scope>NUCLEOTIDE SEQUENCE</scope>
</reference>
<gene>
    <name evidence="19" type="ORF">LECACI_7A007094</name>
</gene>